<keyword evidence="5 6" id="KW-0472">Membrane</keyword>
<gene>
    <name evidence="7" type="ORF">UT24_C0045G0007</name>
</gene>
<comment type="caution">
    <text evidence="7">The sequence shown here is derived from an EMBL/GenBank/DDBJ whole genome shotgun (WGS) entry which is preliminary data.</text>
</comment>
<accession>A0A0G0PHU1</accession>
<evidence type="ECO:0000256" key="1">
    <source>
        <dbReference type="ARBA" id="ARBA00004141"/>
    </source>
</evidence>
<feature type="transmembrane region" description="Helical" evidence="6">
    <location>
        <begin position="232"/>
        <end position="251"/>
    </location>
</feature>
<keyword evidence="4 6" id="KW-1133">Transmembrane helix</keyword>
<feature type="transmembrane region" description="Helical" evidence="6">
    <location>
        <begin position="258"/>
        <end position="279"/>
    </location>
</feature>
<dbReference type="AlphaFoldDB" id="A0A0G0PHU1"/>
<dbReference type="EMBL" id="LBWB01000045">
    <property type="protein sequence ID" value="KKQ97654.1"/>
    <property type="molecule type" value="Genomic_DNA"/>
</dbReference>
<evidence type="ECO:0000313" key="7">
    <source>
        <dbReference type="EMBL" id="KKQ97654.1"/>
    </source>
</evidence>
<evidence type="ECO:0000256" key="4">
    <source>
        <dbReference type="ARBA" id="ARBA00022989"/>
    </source>
</evidence>
<evidence type="ECO:0008006" key="9">
    <source>
        <dbReference type="Google" id="ProtNLM"/>
    </source>
</evidence>
<protein>
    <recommendedName>
        <fullName evidence="9">Permease</fullName>
    </recommendedName>
</protein>
<feature type="transmembrane region" description="Helical" evidence="6">
    <location>
        <begin position="299"/>
        <end position="332"/>
    </location>
</feature>
<feature type="transmembrane region" description="Helical" evidence="6">
    <location>
        <begin position="7"/>
        <end position="24"/>
    </location>
</feature>
<dbReference type="PANTHER" id="PTHR21716:SF4">
    <property type="entry name" value="TRANSMEMBRANE PROTEIN 245"/>
    <property type="match status" value="1"/>
</dbReference>
<evidence type="ECO:0000256" key="6">
    <source>
        <dbReference type="SAM" id="Phobius"/>
    </source>
</evidence>
<feature type="transmembrane region" description="Helical" evidence="6">
    <location>
        <begin position="60"/>
        <end position="83"/>
    </location>
</feature>
<comment type="similarity">
    <text evidence="2">Belongs to the autoinducer-2 exporter (AI-2E) (TC 2.A.86) family.</text>
</comment>
<dbReference type="STRING" id="1618574.UT24_C0045G0007"/>
<dbReference type="PANTHER" id="PTHR21716">
    <property type="entry name" value="TRANSMEMBRANE PROTEIN"/>
    <property type="match status" value="1"/>
</dbReference>
<dbReference type="InterPro" id="IPR002549">
    <property type="entry name" value="AI-2E-like"/>
</dbReference>
<evidence type="ECO:0000256" key="5">
    <source>
        <dbReference type="ARBA" id="ARBA00023136"/>
    </source>
</evidence>
<feature type="transmembrane region" description="Helical" evidence="6">
    <location>
        <begin position="200"/>
        <end position="226"/>
    </location>
</feature>
<reference evidence="7 8" key="1">
    <citation type="journal article" date="2015" name="Nature">
        <title>rRNA introns, odd ribosomes, and small enigmatic genomes across a large radiation of phyla.</title>
        <authorList>
            <person name="Brown C.T."/>
            <person name="Hug L.A."/>
            <person name="Thomas B.C."/>
            <person name="Sharon I."/>
            <person name="Castelle C.J."/>
            <person name="Singh A."/>
            <person name="Wilkins M.J."/>
            <person name="Williams K.H."/>
            <person name="Banfield J.F."/>
        </authorList>
    </citation>
    <scope>NUCLEOTIDE SEQUENCE [LARGE SCALE GENOMIC DNA]</scope>
</reference>
<keyword evidence="3 6" id="KW-0812">Transmembrane</keyword>
<feature type="transmembrane region" description="Helical" evidence="6">
    <location>
        <begin position="30"/>
        <end position="48"/>
    </location>
</feature>
<feature type="transmembrane region" description="Helical" evidence="6">
    <location>
        <begin position="151"/>
        <end position="169"/>
    </location>
</feature>
<evidence type="ECO:0000256" key="2">
    <source>
        <dbReference type="ARBA" id="ARBA00009773"/>
    </source>
</evidence>
<sequence>MPVPSRTIISALFIGIIFVTLFVFRNLATALILGLIVAVIINPFYQRVRKLFKKHDSLSALVVVLLIFGMMIGPAVALLFLALNEMTVALSSFLTFIDQTGFDLSTAGSIIVVLEEFGIDTKTILISHVIPLLNQIGGSFSKIFLEFFSNLPRIFLDFFLMLVGLFFFLKDGKQIRSFFFQILPLSEKESSHLAETFNDVILAIFWGQFLTAIAQGVLGGLGFYLFGFGAPVFLGILMTFASLIPFIGPAIVYLPATLYLFVSGAAAPAVLLFLSYNLFVVSSVDNLVKPLVIGSKVKIHPALIFFSLIGGLRFFGPLGIIYGPLIVALFLLLSDLYLEKTRQQSLFDHD</sequence>
<proteinExistence type="inferred from homology"/>
<comment type="subcellular location">
    <subcellularLocation>
        <location evidence="1">Membrane</location>
        <topology evidence="1">Multi-pass membrane protein</topology>
    </subcellularLocation>
</comment>
<name>A0A0G0PHU1_9BACT</name>
<dbReference type="Proteomes" id="UP000033881">
    <property type="component" value="Unassembled WGS sequence"/>
</dbReference>
<evidence type="ECO:0000313" key="8">
    <source>
        <dbReference type="Proteomes" id="UP000033881"/>
    </source>
</evidence>
<organism evidence="7 8">
    <name type="scientific">Candidatus Woesebacteria bacterium GW2011_GWB1_39_12</name>
    <dbReference type="NCBI Taxonomy" id="1618574"/>
    <lineage>
        <taxon>Bacteria</taxon>
        <taxon>Candidatus Woeseibacteriota</taxon>
    </lineage>
</organism>
<dbReference type="GO" id="GO:0016020">
    <property type="term" value="C:membrane"/>
    <property type="evidence" value="ECO:0007669"/>
    <property type="project" value="UniProtKB-SubCell"/>
</dbReference>
<dbReference type="Pfam" id="PF01594">
    <property type="entry name" value="AI-2E_transport"/>
    <property type="match status" value="1"/>
</dbReference>
<evidence type="ECO:0000256" key="3">
    <source>
        <dbReference type="ARBA" id="ARBA00022692"/>
    </source>
</evidence>